<reference evidence="3" key="1">
    <citation type="journal article" date="2014" name="Science">
        <title>The coffee genome provides insight into the convergent evolution of caffeine biosynthesis.</title>
        <authorList>
            <person name="Denoeud F."/>
            <person name="Carretero-Paulet L."/>
            <person name="Dereeper A."/>
            <person name="Droc G."/>
            <person name="Guyot R."/>
            <person name="Pietrella M."/>
            <person name="Zheng C."/>
            <person name="Alberti A."/>
            <person name="Anthony F."/>
            <person name="Aprea G."/>
            <person name="Aury J.M."/>
            <person name="Bento P."/>
            <person name="Bernard M."/>
            <person name="Bocs S."/>
            <person name="Campa C."/>
            <person name="Cenci A."/>
            <person name="Combes M.C."/>
            <person name="Crouzillat D."/>
            <person name="Da Silva C."/>
            <person name="Daddiego L."/>
            <person name="De Bellis F."/>
            <person name="Dussert S."/>
            <person name="Garsmeur O."/>
            <person name="Gayraud T."/>
            <person name="Guignon V."/>
            <person name="Jahn K."/>
            <person name="Jamilloux V."/>
            <person name="Joet T."/>
            <person name="Labadie K."/>
            <person name="Lan T."/>
            <person name="Leclercq J."/>
            <person name="Lepelley M."/>
            <person name="Leroy T."/>
            <person name="Li L.T."/>
            <person name="Librado P."/>
            <person name="Lopez L."/>
            <person name="Munoz A."/>
            <person name="Noel B."/>
            <person name="Pallavicini A."/>
            <person name="Perrotta G."/>
            <person name="Poncet V."/>
            <person name="Pot D."/>
            <person name="Priyono X."/>
            <person name="Rigoreau M."/>
            <person name="Rouard M."/>
            <person name="Rozas J."/>
            <person name="Tranchant-Dubreuil C."/>
            <person name="VanBuren R."/>
            <person name="Zhang Q."/>
            <person name="Andrade A.C."/>
            <person name="Argout X."/>
            <person name="Bertrand B."/>
            <person name="de Kochko A."/>
            <person name="Graziosi G."/>
            <person name="Henry R.J."/>
            <person name="Jayarama X."/>
            <person name="Ming R."/>
            <person name="Nagai C."/>
            <person name="Rounsley S."/>
            <person name="Sankoff D."/>
            <person name="Giuliano G."/>
            <person name="Albert V.A."/>
            <person name="Wincker P."/>
            <person name="Lashermes P."/>
        </authorList>
    </citation>
    <scope>NUCLEOTIDE SEQUENCE [LARGE SCALE GENOMIC DNA]</scope>
    <source>
        <strain evidence="3">cv. DH200-94</strain>
    </source>
</reference>
<dbReference type="STRING" id="49390.A0A068VAI7"/>
<proteinExistence type="predicted"/>
<dbReference type="Proteomes" id="UP000295252">
    <property type="component" value="Chromosome XI"/>
</dbReference>
<dbReference type="InterPro" id="IPR046758">
    <property type="entry name" value="Sey1/RHD3-like_3HB"/>
</dbReference>
<feature type="domain" description="Sey1/RHD3-like three-helix bundle" evidence="1">
    <location>
        <begin position="1"/>
        <end position="75"/>
    </location>
</feature>
<dbReference type="PhylomeDB" id="A0A068VAI7"/>
<dbReference type="GO" id="GO:0003924">
    <property type="term" value="F:GTPase activity"/>
    <property type="evidence" value="ECO:0007669"/>
    <property type="project" value="TreeGrafter"/>
</dbReference>
<dbReference type="GO" id="GO:0016320">
    <property type="term" value="P:endoplasmic reticulum membrane fusion"/>
    <property type="evidence" value="ECO:0007669"/>
    <property type="project" value="TreeGrafter"/>
</dbReference>
<evidence type="ECO:0000313" key="2">
    <source>
        <dbReference type="EMBL" id="CDP17612.1"/>
    </source>
</evidence>
<dbReference type="OMA" id="HHDNDSM"/>
<name>A0A068VAI7_COFCA</name>
<dbReference type="AlphaFoldDB" id="A0A068VAI7"/>
<keyword evidence="3" id="KW-1185">Reference proteome</keyword>
<dbReference type="Gramene" id="CDP17612">
    <property type="protein sequence ID" value="CDP17612"/>
    <property type="gene ID" value="GSCOC_T00005120001"/>
</dbReference>
<dbReference type="PANTHER" id="PTHR45923:SF20">
    <property type="entry name" value="PROTEIN ROOT HAIR DEFECTIVE 3 HOMOLOG 2"/>
    <property type="match status" value="1"/>
</dbReference>
<dbReference type="OrthoDB" id="1745347at2759"/>
<evidence type="ECO:0000259" key="1">
    <source>
        <dbReference type="Pfam" id="PF20428"/>
    </source>
</evidence>
<dbReference type="Pfam" id="PF20428">
    <property type="entry name" value="Sey1_3HB"/>
    <property type="match status" value="1"/>
</dbReference>
<organism evidence="2 3">
    <name type="scientific">Coffea canephora</name>
    <name type="common">Robusta coffee</name>
    <dbReference type="NCBI Taxonomy" id="49390"/>
    <lineage>
        <taxon>Eukaryota</taxon>
        <taxon>Viridiplantae</taxon>
        <taxon>Streptophyta</taxon>
        <taxon>Embryophyta</taxon>
        <taxon>Tracheophyta</taxon>
        <taxon>Spermatophyta</taxon>
        <taxon>Magnoliopsida</taxon>
        <taxon>eudicotyledons</taxon>
        <taxon>Gunneridae</taxon>
        <taxon>Pentapetalae</taxon>
        <taxon>asterids</taxon>
        <taxon>lamiids</taxon>
        <taxon>Gentianales</taxon>
        <taxon>Rubiaceae</taxon>
        <taxon>Ixoroideae</taxon>
        <taxon>Gardenieae complex</taxon>
        <taxon>Bertiereae - Coffeeae clade</taxon>
        <taxon>Coffeeae</taxon>
        <taxon>Coffea</taxon>
    </lineage>
</organism>
<sequence>MVQNLKDYARRVVVKKAREQAGKAVYSYEGQVSCRFVMVFHHDNDSMPRVWTGKEDVKAITRRALCSNLQRYSVLQENDA</sequence>
<dbReference type="PANTHER" id="PTHR45923">
    <property type="entry name" value="PROTEIN SEY1"/>
    <property type="match status" value="1"/>
</dbReference>
<evidence type="ECO:0000313" key="3">
    <source>
        <dbReference type="Proteomes" id="UP000295252"/>
    </source>
</evidence>
<protein>
    <recommendedName>
        <fullName evidence="1">Sey1/RHD3-like three-helix bundle domain-containing protein</fullName>
    </recommendedName>
</protein>
<gene>
    <name evidence="2" type="ORF">GSCOC_T00005120001</name>
</gene>
<dbReference type="InterPro" id="IPR008803">
    <property type="entry name" value="RHD3/Sey1"/>
</dbReference>
<accession>A0A068VAI7</accession>
<dbReference type="GO" id="GO:0005783">
    <property type="term" value="C:endoplasmic reticulum"/>
    <property type="evidence" value="ECO:0007669"/>
    <property type="project" value="TreeGrafter"/>
</dbReference>
<dbReference type="EMBL" id="HG739253">
    <property type="protein sequence ID" value="CDP17612.1"/>
    <property type="molecule type" value="Genomic_DNA"/>
</dbReference>
<dbReference type="InParanoid" id="A0A068VAI7"/>